<gene>
    <name evidence="2" type="ORF">EYF80_018805</name>
</gene>
<feature type="signal peptide" evidence="1">
    <location>
        <begin position="1"/>
        <end position="21"/>
    </location>
</feature>
<accession>A0A4Z2HYQ5</accession>
<comment type="caution">
    <text evidence="2">The sequence shown here is derived from an EMBL/GenBank/DDBJ whole genome shotgun (WGS) entry which is preliminary data.</text>
</comment>
<keyword evidence="3" id="KW-1185">Reference proteome</keyword>
<evidence type="ECO:0000256" key="1">
    <source>
        <dbReference type="SAM" id="SignalP"/>
    </source>
</evidence>
<dbReference type="EMBL" id="SRLO01000156">
    <property type="protein sequence ID" value="TNN70989.1"/>
    <property type="molecule type" value="Genomic_DNA"/>
</dbReference>
<feature type="chain" id="PRO_5021378825" description="Secreted protein" evidence="1">
    <location>
        <begin position="22"/>
        <end position="130"/>
    </location>
</feature>
<keyword evidence="1" id="KW-0732">Signal</keyword>
<proteinExistence type="predicted"/>
<sequence>MYQWGSHLFPVALLYLSRLQALPIRERSTHTERTTQTTRSLSHWKSSYVFTQPDGHDDDHRKEKPAIPSADVYAYATGGFAAVMATRAQQTPKVSDSAQLSPRSPVPAGPLRVVLQGIAAKLRVLSWLPI</sequence>
<protein>
    <recommendedName>
        <fullName evidence="4">Secreted protein</fullName>
    </recommendedName>
</protein>
<evidence type="ECO:0008006" key="4">
    <source>
        <dbReference type="Google" id="ProtNLM"/>
    </source>
</evidence>
<dbReference type="Proteomes" id="UP000314294">
    <property type="component" value="Unassembled WGS sequence"/>
</dbReference>
<evidence type="ECO:0000313" key="2">
    <source>
        <dbReference type="EMBL" id="TNN70989.1"/>
    </source>
</evidence>
<dbReference type="AlphaFoldDB" id="A0A4Z2HYQ5"/>
<name>A0A4Z2HYQ5_9TELE</name>
<organism evidence="2 3">
    <name type="scientific">Liparis tanakae</name>
    <name type="common">Tanaka's snailfish</name>
    <dbReference type="NCBI Taxonomy" id="230148"/>
    <lineage>
        <taxon>Eukaryota</taxon>
        <taxon>Metazoa</taxon>
        <taxon>Chordata</taxon>
        <taxon>Craniata</taxon>
        <taxon>Vertebrata</taxon>
        <taxon>Euteleostomi</taxon>
        <taxon>Actinopterygii</taxon>
        <taxon>Neopterygii</taxon>
        <taxon>Teleostei</taxon>
        <taxon>Neoteleostei</taxon>
        <taxon>Acanthomorphata</taxon>
        <taxon>Eupercaria</taxon>
        <taxon>Perciformes</taxon>
        <taxon>Cottioidei</taxon>
        <taxon>Cottales</taxon>
        <taxon>Liparidae</taxon>
        <taxon>Liparis</taxon>
    </lineage>
</organism>
<evidence type="ECO:0000313" key="3">
    <source>
        <dbReference type="Proteomes" id="UP000314294"/>
    </source>
</evidence>
<reference evidence="2 3" key="1">
    <citation type="submission" date="2019-03" db="EMBL/GenBank/DDBJ databases">
        <title>First draft genome of Liparis tanakae, snailfish: a comprehensive survey of snailfish specific genes.</title>
        <authorList>
            <person name="Kim W."/>
            <person name="Song I."/>
            <person name="Jeong J.-H."/>
            <person name="Kim D."/>
            <person name="Kim S."/>
            <person name="Ryu S."/>
            <person name="Song J.Y."/>
            <person name="Lee S.K."/>
        </authorList>
    </citation>
    <scope>NUCLEOTIDE SEQUENCE [LARGE SCALE GENOMIC DNA]</scope>
    <source>
        <tissue evidence="2">Muscle</tissue>
    </source>
</reference>